<dbReference type="Pfam" id="PF01799">
    <property type="entry name" value="Fer2_2"/>
    <property type="match status" value="1"/>
</dbReference>
<evidence type="ECO:0000256" key="5">
    <source>
        <dbReference type="ARBA" id="ARBA00023014"/>
    </source>
</evidence>
<dbReference type="PROSITE" id="PS51085">
    <property type="entry name" value="2FE2S_FER_2"/>
    <property type="match status" value="1"/>
</dbReference>
<gene>
    <name evidence="7" type="primary">iorA_3</name>
    <name evidence="7" type="ORF">KBTEX_04272</name>
</gene>
<reference evidence="7" key="1">
    <citation type="submission" date="2019-06" db="EMBL/GenBank/DDBJ databases">
        <authorList>
            <person name="Murdoch R.W."/>
            <person name="Fathepure B."/>
        </authorList>
    </citation>
    <scope>NUCLEOTIDE SEQUENCE</scope>
</reference>
<dbReference type="InterPro" id="IPR036010">
    <property type="entry name" value="2Fe-2S_ferredoxin-like_sf"/>
</dbReference>
<protein>
    <submittedName>
        <fullName evidence="7">Isoquinoline 1-oxidoreductase subunit alpha</fullName>
        <ecNumber evidence="7">1.3.99.16</ecNumber>
    </submittedName>
</protein>
<sequence length="152" mass="15991">MAIDLEVNGVARRYDGPPERPLLWYLREDLGLTGTKFGCGVALCGACLVLVGDAAVPACRTAMGGLHGTAVTTIEGLAARDDPVIAAWRDAQVPQCGYCQPGQVIAATALLRTTPRPSPTQTEAAMDRVLCRCGTYQRARRALAALTGGRHG</sequence>
<dbReference type="SUPFAM" id="SSF54292">
    <property type="entry name" value="2Fe-2S ferredoxin-like"/>
    <property type="match status" value="1"/>
</dbReference>
<dbReference type="GO" id="GO:0046872">
    <property type="term" value="F:metal ion binding"/>
    <property type="evidence" value="ECO:0007669"/>
    <property type="project" value="UniProtKB-KW"/>
</dbReference>
<keyword evidence="2" id="KW-0479">Metal-binding</keyword>
<dbReference type="PANTHER" id="PTHR44379">
    <property type="entry name" value="OXIDOREDUCTASE WITH IRON-SULFUR SUBUNIT"/>
    <property type="match status" value="1"/>
</dbReference>
<dbReference type="EMBL" id="MN079466">
    <property type="protein sequence ID" value="QEA07906.1"/>
    <property type="molecule type" value="Genomic_DNA"/>
</dbReference>
<dbReference type="InterPro" id="IPR002888">
    <property type="entry name" value="2Fe-2S-bd"/>
</dbReference>
<dbReference type="AlphaFoldDB" id="A0A5B8RH43"/>
<dbReference type="InterPro" id="IPR012675">
    <property type="entry name" value="Beta-grasp_dom_sf"/>
</dbReference>
<dbReference type="InterPro" id="IPR006058">
    <property type="entry name" value="2Fe2S_fd_BS"/>
</dbReference>
<proteinExistence type="predicted"/>
<organism evidence="7">
    <name type="scientific">uncultured organism</name>
    <dbReference type="NCBI Taxonomy" id="155900"/>
    <lineage>
        <taxon>unclassified sequences</taxon>
        <taxon>environmental samples</taxon>
    </lineage>
</organism>
<dbReference type="InterPro" id="IPR001041">
    <property type="entry name" value="2Fe-2S_ferredoxin-type"/>
</dbReference>
<evidence type="ECO:0000256" key="3">
    <source>
        <dbReference type="ARBA" id="ARBA00023002"/>
    </source>
</evidence>
<evidence type="ECO:0000313" key="7">
    <source>
        <dbReference type="EMBL" id="QEA07906.1"/>
    </source>
</evidence>
<accession>A0A5B8RH43</accession>
<evidence type="ECO:0000256" key="2">
    <source>
        <dbReference type="ARBA" id="ARBA00022723"/>
    </source>
</evidence>
<evidence type="ECO:0000256" key="1">
    <source>
        <dbReference type="ARBA" id="ARBA00022714"/>
    </source>
</evidence>
<dbReference type="PROSITE" id="PS00197">
    <property type="entry name" value="2FE2S_FER_1"/>
    <property type="match status" value="1"/>
</dbReference>
<keyword evidence="1" id="KW-0001">2Fe-2S</keyword>
<dbReference type="GO" id="GO:0051537">
    <property type="term" value="F:2 iron, 2 sulfur cluster binding"/>
    <property type="evidence" value="ECO:0007669"/>
    <property type="project" value="UniProtKB-KW"/>
</dbReference>
<keyword evidence="4" id="KW-0408">Iron</keyword>
<dbReference type="InterPro" id="IPR051452">
    <property type="entry name" value="Diverse_Oxidoreductases"/>
</dbReference>
<dbReference type="Gene3D" id="1.10.150.120">
    <property type="entry name" value="[2Fe-2S]-binding domain"/>
    <property type="match status" value="1"/>
</dbReference>
<keyword evidence="5" id="KW-0411">Iron-sulfur</keyword>
<dbReference type="Pfam" id="PF00111">
    <property type="entry name" value="Fer2"/>
    <property type="match status" value="1"/>
</dbReference>
<keyword evidence="3 7" id="KW-0560">Oxidoreductase</keyword>
<dbReference type="PANTHER" id="PTHR44379:SF2">
    <property type="entry name" value="BLR6218 PROTEIN"/>
    <property type="match status" value="1"/>
</dbReference>
<dbReference type="SUPFAM" id="SSF47741">
    <property type="entry name" value="CO dehydrogenase ISP C-domain like"/>
    <property type="match status" value="1"/>
</dbReference>
<evidence type="ECO:0000259" key="6">
    <source>
        <dbReference type="PROSITE" id="PS51085"/>
    </source>
</evidence>
<dbReference type="GO" id="GO:0047121">
    <property type="term" value="F:isoquinoline 1-oxidoreductase activity"/>
    <property type="evidence" value="ECO:0007669"/>
    <property type="project" value="UniProtKB-EC"/>
</dbReference>
<dbReference type="EC" id="1.3.99.16" evidence="7"/>
<name>A0A5B8RH43_9ZZZZ</name>
<feature type="domain" description="2Fe-2S ferredoxin-type" evidence="6">
    <location>
        <begin position="1"/>
        <end position="77"/>
    </location>
</feature>
<dbReference type="InterPro" id="IPR036884">
    <property type="entry name" value="2Fe-2S-bd_dom_sf"/>
</dbReference>
<evidence type="ECO:0000256" key="4">
    <source>
        <dbReference type="ARBA" id="ARBA00023004"/>
    </source>
</evidence>
<dbReference type="Gene3D" id="3.10.20.30">
    <property type="match status" value="1"/>
</dbReference>